<gene>
    <name evidence="5" type="ORF">HNR46_004122</name>
</gene>
<dbReference type="GO" id="GO:0004518">
    <property type="term" value="F:nuclease activity"/>
    <property type="evidence" value="ECO:0007669"/>
    <property type="project" value="UniProtKB-KW"/>
</dbReference>
<dbReference type="AlphaFoldDB" id="A0A840VGY9"/>
<evidence type="ECO:0000313" key="6">
    <source>
        <dbReference type="Proteomes" id="UP000557717"/>
    </source>
</evidence>
<evidence type="ECO:0000256" key="1">
    <source>
        <dbReference type="ARBA" id="ARBA00006429"/>
    </source>
</evidence>
<reference evidence="5 6" key="1">
    <citation type="submission" date="2020-08" db="EMBL/GenBank/DDBJ databases">
        <title>Genomic Encyclopedia of Type Strains, Phase IV (KMG-IV): sequencing the most valuable type-strain genomes for metagenomic binning, comparative biology and taxonomic classification.</title>
        <authorList>
            <person name="Goeker M."/>
        </authorList>
    </citation>
    <scope>NUCLEOTIDE SEQUENCE [LARGE SCALE GENOMIC DNA]</scope>
    <source>
        <strain evidence="5 6">YC6886</strain>
    </source>
</reference>
<evidence type="ECO:0000313" key="5">
    <source>
        <dbReference type="EMBL" id="MBB5353858.1"/>
    </source>
</evidence>
<keyword evidence="6" id="KW-1185">Reference proteome</keyword>
<comment type="caution">
    <text evidence="5">The sequence shown here is derived from an EMBL/GenBank/DDBJ whole genome shotgun (WGS) entry which is preliminary data.</text>
</comment>
<accession>A0A840VGY9</accession>
<keyword evidence="2" id="KW-0540">Nuclease</keyword>
<dbReference type="Proteomes" id="UP000557717">
    <property type="component" value="Unassembled WGS sequence"/>
</dbReference>
<dbReference type="GO" id="GO:0016787">
    <property type="term" value="F:hydrolase activity"/>
    <property type="evidence" value="ECO:0007669"/>
    <property type="project" value="UniProtKB-KW"/>
</dbReference>
<evidence type="ECO:0000256" key="2">
    <source>
        <dbReference type="ARBA" id="ARBA00022722"/>
    </source>
</evidence>
<feature type="region of interest" description="Disordered" evidence="4">
    <location>
        <begin position="1"/>
        <end position="25"/>
    </location>
</feature>
<sequence length="259" mass="28783">MSSGNATHNSISPENSSDSDSWEPAGQDKGIVARACFYMAVRYDGSDANTTDLTLDEIPSSASNRMGVLSVLLNWNRHYPPLAGEQARNQSIFQGVLTATGFYGQHNRNPFVDYPQLADAAFLESDVLTWAKWQVMFFAIDQLDVDHVSGLTSDPDEDGFENLIEFVLRTDPLNPINAPTFQVSASQDLFTITYRQVNDLVLSSIATSWEMSMDLTHWLPMNPNITPVADEGDATTLRLEQPIGTPPAFWRMRITHLPP</sequence>
<organism evidence="5 6">
    <name type="scientific">Haloferula luteola</name>
    <dbReference type="NCBI Taxonomy" id="595692"/>
    <lineage>
        <taxon>Bacteria</taxon>
        <taxon>Pseudomonadati</taxon>
        <taxon>Verrucomicrobiota</taxon>
        <taxon>Verrucomicrobiia</taxon>
        <taxon>Verrucomicrobiales</taxon>
        <taxon>Verrucomicrobiaceae</taxon>
        <taxon>Haloferula</taxon>
    </lineage>
</organism>
<keyword evidence="3" id="KW-0378">Hydrolase</keyword>
<proteinExistence type="inferred from homology"/>
<evidence type="ECO:0000256" key="4">
    <source>
        <dbReference type="SAM" id="MobiDB-lite"/>
    </source>
</evidence>
<dbReference type="PANTHER" id="PTHR33607">
    <property type="entry name" value="ENDONUCLEASE-1"/>
    <property type="match status" value="1"/>
</dbReference>
<feature type="compositionally biased region" description="Low complexity" evidence="4">
    <location>
        <begin position="9"/>
        <end position="24"/>
    </location>
</feature>
<protein>
    <submittedName>
        <fullName evidence="5">Uncharacterized protein</fullName>
    </submittedName>
</protein>
<dbReference type="Pfam" id="PF04231">
    <property type="entry name" value="Endonuclease_1"/>
    <property type="match status" value="1"/>
</dbReference>
<dbReference type="EMBL" id="JACHFD010000038">
    <property type="protein sequence ID" value="MBB5353858.1"/>
    <property type="molecule type" value="Genomic_DNA"/>
</dbReference>
<dbReference type="PANTHER" id="PTHR33607:SF2">
    <property type="entry name" value="ENDONUCLEASE-1"/>
    <property type="match status" value="1"/>
</dbReference>
<comment type="similarity">
    <text evidence="1">Belongs to the EndA/NucM nuclease family.</text>
</comment>
<dbReference type="SUPFAM" id="SSF54060">
    <property type="entry name" value="His-Me finger endonucleases"/>
    <property type="match status" value="1"/>
</dbReference>
<name>A0A840VGY9_9BACT</name>
<evidence type="ECO:0000256" key="3">
    <source>
        <dbReference type="ARBA" id="ARBA00022801"/>
    </source>
</evidence>
<dbReference type="InterPro" id="IPR007346">
    <property type="entry name" value="Endonuclease-I"/>
</dbReference>
<dbReference type="InterPro" id="IPR044925">
    <property type="entry name" value="His-Me_finger_sf"/>
</dbReference>